<dbReference type="SUPFAM" id="SSF51735">
    <property type="entry name" value="NAD(P)-binding Rossmann-fold domains"/>
    <property type="match status" value="1"/>
</dbReference>
<protein>
    <submittedName>
        <fullName evidence="4">Alpha/beta fold hydrolase</fullName>
    </submittedName>
</protein>
<keyword evidence="5" id="KW-1185">Reference proteome</keyword>
<dbReference type="EMBL" id="JARJBC010000031">
    <property type="protein sequence ID" value="MDF3293862.1"/>
    <property type="molecule type" value="Genomic_DNA"/>
</dbReference>
<dbReference type="Gene3D" id="3.40.50.1820">
    <property type="entry name" value="alpha/beta hydrolase"/>
    <property type="match status" value="1"/>
</dbReference>
<dbReference type="InterPro" id="IPR050091">
    <property type="entry name" value="PKS_NRPS_Biosynth_Enz"/>
</dbReference>
<evidence type="ECO:0000313" key="5">
    <source>
        <dbReference type="Proteomes" id="UP001216579"/>
    </source>
</evidence>
<proteinExistence type="predicted"/>
<dbReference type="PROSITE" id="PS50075">
    <property type="entry name" value="CARRIER"/>
    <property type="match status" value="1"/>
</dbReference>
<accession>A0ABT5ZVM9</accession>
<dbReference type="InterPro" id="IPR006162">
    <property type="entry name" value="Ppantetheine_attach_site"/>
</dbReference>
<dbReference type="RefSeq" id="WP_276096710.1">
    <property type="nucleotide sequence ID" value="NZ_JARJBC010000031.1"/>
</dbReference>
<dbReference type="SMART" id="SM01294">
    <property type="entry name" value="PKS_PP_betabranch"/>
    <property type="match status" value="1"/>
</dbReference>
<dbReference type="InterPro" id="IPR029058">
    <property type="entry name" value="AB_hydrolase_fold"/>
</dbReference>
<dbReference type="Gene3D" id="3.40.50.720">
    <property type="entry name" value="NAD(P)-binding Rossmann-like Domain"/>
    <property type="match status" value="1"/>
</dbReference>
<dbReference type="InterPro" id="IPR020806">
    <property type="entry name" value="PKS_PP-bd"/>
</dbReference>
<dbReference type="InterPro" id="IPR009081">
    <property type="entry name" value="PP-bd_ACP"/>
</dbReference>
<evidence type="ECO:0000256" key="2">
    <source>
        <dbReference type="ARBA" id="ARBA00022553"/>
    </source>
</evidence>
<dbReference type="InterPro" id="IPR036736">
    <property type="entry name" value="ACP-like_sf"/>
</dbReference>
<dbReference type="InterPro" id="IPR013968">
    <property type="entry name" value="PKS_KR"/>
</dbReference>
<name>A0ABT5ZVM9_9ACTN</name>
<dbReference type="Proteomes" id="UP001216579">
    <property type="component" value="Unassembled WGS sequence"/>
</dbReference>
<dbReference type="SMART" id="SM00823">
    <property type="entry name" value="PKS_PP"/>
    <property type="match status" value="1"/>
</dbReference>
<evidence type="ECO:0000256" key="1">
    <source>
        <dbReference type="ARBA" id="ARBA00022450"/>
    </source>
</evidence>
<dbReference type="PANTHER" id="PTHR43775:SF37">
    <property type="entry name" value="SI:DKEY-61P9.11"/>
    <property type="match status" value="1"/>
</dbReference>
<gene>
    <name evidence="4" type="ORF">P3G67_32550</name>
</gene>
<sequence>AAAWGSGGQGGYAAGNAYLDALAGYRRAQGGRATSVAWGSWDEAGMLIDVAGQHRERLDALGVVPMRPELALAALQRVLHDDETTIVIADMDWARFAPIFTAARASALLSDLPEVAQALQTSGGDQTLSGGLRQQLAQLPPAEREQALLALVRESATTVLGHAPSTQIDSDQPFKELGFDSLTGIELRNLLQAKTGASLPASVVFDYPDPESLANGLGAILFPPTEPSNRSVGMISTSHHDLFGELYLRAMENGQLAHAQELMLSGAQLRAKFHDPAELDAAPSVVPIGSAQHGPHMICVCPTVMTTGPQVYTRLAEQFADGWTVSALVPPGFDGGEALPATREALVRSLADSVEEYVGDSELSLVGHSSGGVVAYEVAKELQARGLDPTAVVLIDSYSFDGDGGRPEEMFRNALNARMIEYLRWASGDKLSERITAQVWSLELLRGWRPEGLSAPTLYVRPIQPLVEEEKPEWRGDVISMMTSVADVPGDHFTILEGEHVGSTARVVDHWLRNLR</sequence>
<organism evidence="4 5">
    <name type="scientific">Streptomyces silvisoli</name>
    <dbReference type="NCBI Taxonomy" id="3034235"/>
    <lineage>
        <taxon>Bacteria</taxon>
        <taxon>Bacillati</taxon>
        <taxon>Actinomycetota</taxon>
        <taxon>Actinomycetes</taxon>
        <taxon>Kitasatosporales</taxon>
        <taxon>Streptomycetaceae</taxon>
        <taxon>Streptomyces</taxon>
    </lineage>
</organism>
<dbReference type="SMART" id="SM00824">
    <property type="entry name" value="PKS_TE"/>
    <property type="match status" value="1"/>
</dbReference>
<keyword evidence="4" id="KW-0378">Hydrolase</keyword>
<evidence type="ECO:0000313" key="4">
    <source>
        <dbReference type="EMBL" id="MDF3293862.1"/>
    </source>
</evidence>
<dbReference type="Gene3D" id="1.10.1200.10">
    <property type="entry name" value="ACP-like"/>
    <property type="match status" value="1"/>
</dbReference>
<dbReference type="PANTHER" id="PTHR43775">
    <property type="entry name" value="FATTY ACID SYNTHASE"/>
    <property type="match status" value="1"/>
</dbReference>
<feature type="domain" description="Carrier" evidence="3">
    <location>
        <begin position="146"/>
        <end position="221"/>
    </location>
</feature>
<dbReference type="InterPro" id="IPR001031">
    <property type="entry name" value="Thioesterase"/>
</dbReference>
<evidence type="ECO:0000259" key="3">
    <source>
        <dbReference type="PROSITE" id="PS50075"/>
    </source>
</evidence>
<dbReference type="Pfam" id="PF00975">
    <property type="entry name" value="Thioesterase"/>
    <property type="match status" value="1"/>
</dbReference>
<dbReference type="SUPFAM" id="SSF53474">
    <property type="entry name" value="alpha/beta-Hydrolases"/>
    <property type="match status" value="1"/>
</dbReference>
<dbReference type="Pfam" id="PF08659">
    <property type="entry name" value="KR"/>
    <property type="match status" value="1"/>
</dbReference>
<dbReference type="GO" id="GO:0016787">
    <property type="term" value="F:hydrolase activity"/>
    <property type="evidence" value="ECO:0007669"/>
    <property type="project" value="UniProtKB-KW"/>
</dbReference>
<comment type="caution">
    <text evidence="4">The sequence shown here is derived from an EMBL/GenBank/DDBJ whole genome shotgun (WGS) entry which is preliminary data.</text>
</comment>
<keyword evidence="2" id="KW-0597">Phosphoprotein</keyword>
<dbReference type="InterPro" id="IPR020802">
    <property type="entry name" value="TesA-like"/>
</dbReference>
<dbReference type="InterPro" id="IPR036291">
    <property type="entry name" value="NAD(P)-bd_dom_sf"/>
</dbReference>
<dbReference type="PROSITE" id="PS00012">
    <property type="entry name" value="PHOSPHOPANTETHEINE"/>
    <property type="match status" value="1"/>
</dbReference>
<reference evidence="4 5" key="1">
    <citation type="submission" date="2023-03" db="EMBL/GenBank/DDBJ databases">
        <title>Draft genome sequence of Streptomyces sp. RB6PN23 isolated from peat swamp forest in Thailand.</title>
        <authorList>
            <person name="Klaysubun C."/>
            <person name="Duangmal K."/>
        </authorList>
    </citation>
    <scope>NUCLEOTIDE SEQUENCE [LARGE SCALE GENOMIC DNA]</scope>
    <source>
        <strain evidence="4 5">RB6PN23</strain>
    </source>
</reference>
<feature type="non-terminal residue" evidence="4">
    <location>
        <position position="1"/>
    </location>
</feature>
<dbReference type="Pfam" id="PF00550">
    <property type="entry name" value="PP-binding"/>
    <property type="match status" value="1"/>
</dbReference>
<keyword evidence="1" id="KW-0596">Phosphopantetheine</keyword>